<evidence type="ECO:0000313" key="4">
    <source>
        <dbReference type="Proteomes" id="UP001142055"/>
    </source>
</evidence>
<keyword evidence="1" id="KW-0812">Transmembrane</keyword>
<organism evidence="3 4">
    <name type="scientific">Blomia tropicalis</name>
    <name type="common">Mite</name>
    <dbReference type="NCBI Taxonomy" id="40697"/>
    <lineage>
        <taxon>Eukaryota</taxon>
        <taxon>Metazoa</taxon>
        <taxon>Ecdysozoa</taxon>
        <taxon>Arthropoda</taxon>
        <taxon>Chelicerata</taxon>
        <taxon>Arachnida</taxon>
        <taxon>Acari</taxon>
        <taxon>Acariformes</taxon>
        <taxon>Sarcoptiformes</taxon>
        <taxon>Astigmata</taxon>
        <taxon>Glycyphagoidea</taxon>
        <taxon>Echimyopodidae</taxon>
        <taxon>Blomia</taxon>
    </lineage>
</organism>
<reference evidence="3" key="1">
    <citation type="submission" date="2022-12" db="EMBL/GenBank/DDBJ databases">
        <title>Genome assemblies of Blomia tropicalis.</title>
        <authorList>
            <person name="Cui Y."/>
        </authorList>
    </citation>
    <scope>NUCLEOTIDE SEQUENCE</scope>
    <source>
        <tissue evidence="3">Adult mites</tissue>
    </source>
</reference>
<feature type="transmembrane region" description="Helical" evidence="1">
    <location>
        <begin position="296"/>
        <end position="324"/>
    </location>
</feature>
<keyword evidence="2" id="KW-0732">Signal</keyword>
<evidence type="ECO:0000256" key="1">
    <source>
        <dbReference type="SAM" id="Phobius"/>
    </source>
</evidence>
<accession>A0A9Q0MIS1</accession>
<feature type="signal peptide" evidence="2">
    <location>
        <begin position="1"/>
        <end position="17"/>
    </location>
</feature>
<dbReference type="EMBL" id="JAPWDV010000001">
    <property type="protein sequence ID" value="KAJ6224465.1"/>
    <property type="molecule type" value="Genomic_DNA"/>
</dbReference>
<feature type="transmembrane region" description="Helical" evidence="1">
    <location>
        <begin position="256"/>
        <end position="276"/>
    </location>
</feature>
<feature type="transmembrane region" description="Helical" evidence="1">
    <location>
        <begin position="212"/>
        <end position="235"/>
    </location>
</feature>
<name>A0A9Q0MIS1_BLOTA</name>
<proteinExistence type="predicted"/>
<protein>
    <submittedName>
        <fullName evidence="3">Uncharacterized protein</fullName>
    </submittedName>
</protein>
<evidence type="ECO:0000256" key="2">
    <source>
        <dbReference type="SAM" id="SignalP"/>
    </source>
</evidence>
<comment type="caution">
    <text evidence="3">The sequence shown here is derived from an EMBL/GenBank/DDBJ whole genome shotgun (WGS) entry which is preliminary data.</text>
</comment>
<gene>
    <name evidence="3" type="ORF">RDWZM_003010</name>
</gene>
<dbReference type="Proteomes" id="UP001142055">
    <property type="component" value="Chromosome 1"/>
</dbReference>
<feature type="chain" id="PRO_5040510872" evidence="2">
    <location>
        <begin position="18"/>
        <end position="444"/>
    </location>
</feature>
<keyword evidence="1" id="KW-0472">Membrane</keyword>
<evidence type="ECO:0000313" key="3">
    <source>
        <dbReference type="EMBL" id="KAJ6224465.1"/>
    </source>
</evidence>
<dbReference type="AlphaFoldDB" id="A0A9Q0MIS1"/>
<keyword evidence="1" id="KW-1133">Transmembrane helix</keyword>
<keyword evidence="4" id="KW-1185">Reference proteome</keyword>
<sequence length="444" mass="51627">MIIYLLFQLSFVEYSSSGITILYDDASKCNYRYQYIVRLLYGKMSTSYQENVTTIYVELEHSINRVVKIRFTPNSMSRLTPLYKGFRVAKIFIRSYHPYIDVRNSILYHDGYGSIFIYSVELQDVDKPNTIISYIRSPIFGLKNKRNHHLCNFPFGQEETNPLEDDILPTQNVSLVEMGNFSYIAINAIYLSALLWMECYCTDVIHPCTANISLLIGLYAGLIGFVIFLVIIIIFRYTIKHYYRSRMGRGCSQVILILYQTLMILIGFSAAFYCSYRSLYGKYLNINRKSKEWSPWIVWSVIVTFGVFIYFIMIVISIPVAIFLRFITILEHDNTFWGKLPVFGRAKNGFPLRRNVTLKKMKYKSKDAWNEAKNSSTNNYNNNNNETYNDDTNVVDTSLSSTSNVAIDGVYVRALNKSQVVRSISQFDDKHHYLISKKTNFKKT</sequence>